<evidence type="ECO:0000256" key="5">
    <source>
        <dbReference type="ARBA" id="ARBA00023136"/>
    </source>
</evidence>
<dbReference type="Gene3D" id="1.25.10.10">
    <property type="entry name" value="Leucine-rich Repeat Variant"/>
    <property type="match status" value="1"/>
</dbReference>
<dbReference type="GO" id="GO:0016192">
    <property type="term" value="P:vesicle-mediated transport"/>
    <property type="evidence" value="ECO:0007669"/>
    <property type="project" value="UniProtKB-UniRule"/>
</dbReference>
<keyword evidence="3 6" id="KW-0813">Transport</keyword>
<keyword evidence="5 6" id="KW-0472">Membrane</keyword>
<keyword evidence="10" id="KW-1185">Reference proteome</keyword>
<comment type="similarity">
    <text evidence="2 6">Belongs to the adaptor complexes large subunit family.</text>
</comment>
<comment type="subunit">
    <text evidence="6">Adaptor protein complex 4 (AP-4) is a heterotetramer composed of two large adaptins, a medium adaptin and a small adaptin.</text>
</comment>
<evidence type="ECO:0000259" key="8">
    <source>
        <dbReference type="SMART" id="SM01356"/>
    </source>
</evidence>
<evidence type="ECO:0000256" key="2">
    <source>
        <dbReference type="ARBA" id="ARBA00006613"/>
    </source>
</evidence>
<dbReference type="Proteomes" id="UP000694546">
    <property type="component" value="Chromosome 9"/>
</dbReference>
<dbReference type="SUPFAM" id="SSF48371">
    <property type="entry name" value="ARM repeat"/>
    <property type="match status" value="1"/>
</dbReference>
<dbReference type="SMART" id="SM01356">
    <property type="entry name" value="AP4E_app_platf"/>
    <property type="match status" value="1"/>
</dbReference>
<dbReference type="PANTHER" id="PTHR22780">
    <property type="entry name" value="ADAPTIN, ALPHA/GAMMA/EPSILON"/>
    <property type="match status" value="1"/>
</dbReference>
<evidence type="ECO:0000313" key="9">
    <source>
        <dbReference type="Ensembl" id="ENSGMOP00000040006.1"/>
    </source>
</evidence>
<reference evidence="9" key="1">
    <citation type="submission" date="2025-08" db="UniProtKB">
        <authorList>
            <consortium name="Ensembl"/>
        </authorList>
    </citation>
    <scope>IDENTIFICATION</scope>
</reference>
<dbReference type="InterPro" id="IPR017109">
    <property type="entry name" value="AP4_complex_esu"/>
</dbReference>
<dbReference type="Ensembl" id="ENSGMOT00000029816.1">
    <property type="protein sequence ID" value="ENSGMOP00000040006.1"/>
    <property type="gene ID" value="ENSGMOG00000010180.2"/>
</dbReference>
<dbReference type="InterPro" id="IPR016024">
    <property type="entry name" value="ARM-type_fold"/>
</dbReference>
<feature type="compositionally biased region" description="Acidic residues" evidence="7">
    <location>
        <begin position="783"/>
        <end position="793"/>
    </location>
</feature>
<dbReference type="Pfam" id="PF14807">
    <property type="entry name" value="AP4E_app_platf"/>
    <property type="match status" value="1"/>
</dbReference>
<dbReference type="InterPro" id="IPR011989">
    <property type="entry name" value="ARM-like"/>
</dbReference>
<reference evidence="9" key="2">
    <citation type="submission" date="2025-09" db="UniProtKB">
        <authorList>
            <consortium name="Ensembl"/>
        </authorList>
    </citation>
    <scope>IDENTIFICATION</scope>
</reference>
<proteinExistence type="inferred from homology"/>
<comment type="function">
    <text evidence="6">Subunit of novel type of clathrin- or non-clathrin-associated protein coat involved in targeting proteins from the trans-Golgi network (TGN) to the endosomal-lysosomal system.</text>
</comment>
<evidence type="ECO:0000256" key="3">
    <source>
        <dbReference type="ARBA" id="ARBA00022448"/>
    </source>
</evidence>
<name>A0A8C5B0E0_GADMO</name>
<dbReference type="GeneTree" id="ENSGT00950000182838"/>
<protein>
    <recommendedName>
        <fullName evidence="6">AP-4 complex subunit epsilon</fullName>
    </recommendedName>
</protein>
<dbReference type="InterPro" id="IPR050840">
    <property type="entry name" value="Adaptor_Complx_Large_Subunit"/>
</dbReference>
<evidence type="ECO:0000256" key="1">
    <source>
        <dbReference type="ARBA" id="ARBA00004184"/>
    </source>
</evidence>
<accession>A0A8C5B0E0</accession>
<organism evidence="9 10">
    <name type="scientific">Gadus morhua</name>
    <name type="common">Atlantic cod</name>
    <dbReference type="NCBI Taxonomy" id="8049"/>
    <lineage>
        <taxon>Eukaryota</taxon>
        <taxon>Metazoa</taxon>
        <taxon>Chordata</taxon>
        <taxon>Craniata</taxon>
        <taxon>Vertebrata</taxon>
        <taxon>Euteleostomi</taxon>
        <taxon>Actinopterygii</taxon>
        <taxon>Neopterygii</taxon>
        <taxon>Teleostei</taxon>
        <taxon>Neoteleostei</taxon>
        <taxon>Acanthomorphata</taxon>
        <taxon>Zeiogadaria</taxon>
        <taxon>Gadariae</taxon>
        <taxon>Gadiformes</taxon>
        <taxon>Gadoidei</taxon>
        <taxon>Gadidae</taxon>
        <taxon>Gadus</taxon>
    </lineage>
</organism>
<feature type="domain" description="AP-4 complex subunit epsilon-1 C-terminal" evidence="8">
    <location>
        <begin position="902"/>
        <end position="1006"/>
    </location>
</feature>
<evidence type="ECO:0000256" key="7">
    <source>
        <dbReference type="SAM" id="MobiDB-lite"/>
    </source>
</evidence>
<dbReference type="InterPro" id="IPR002553">
    <property type="entry name" value="Clathrin/coatomer_adapt-like_N"/>
</dbReference>
<sequence>MKELMVRAVYCEMLGYEASFSYIHAIKLAQQGTALDKRVGYLAVSLFLNESHELLLLLVNTVLKDLQSTNLIEVCMALTVVGQVFPKDMIPAILPMVEEKLNHPKEIIRRKAVLALYKFYLIAPNQVQHIHSKFRKALCDKDPGVMSASLHIYLEMVTKPESYKDLVVSFVTILKQVVGGKLPIDFNYHSVPAPWLQIQLLRILSLLGKNDRSTSEMMYEVLDESLRRAEMNHNITYAILFECVKTIYTIHPKAELLEKAAKCIGNFVLSPKINLKYLGLKALTYVVQQDANLALQHQMTIIECLDHADLIIKRETLELLFRITNGQNVKVIVEKLLEFLRHSKDDYRNISKGVYLPINECTYAPDNSWFIRTMNTVFLLVGDQMQPDIPNSFLRLLSEGFESAEEDQQLRLLAVDSYVSLLQEQPARLPQRFLQVISWVLGEYSSVKEGLEPATVLRLLAPLLDLRHCSSETKSWVLAAMTKLSAGPACLSVAQELAERHGGSLDTTLRQRLHELQHLASDGELLRRVLPCSDGLEPLEVDSTLSFLDGFVSEALAAGAAPYKPPHQRQEELAQEKALSVEPYGLSLPLSLSSSSIAGRLSPTVLSMSSGLSGNSTELSPKGGSALRLEGVTRVWGKEGYLAKAALKPEEAAKTEVPCPLSVLQEGGSAPRTPVVSLPAPAPGPSLQAEREKQQLASCLFMGLGSQGAAGPCLVRLNRSPPSAMDNLLCSSPLDSGSTPSPADSAPSPADSAPSPADSATSPADPAPHLPHDLPANNRPCDAQEDLTEDTDTSETVVEGNSVAVVDPYDPEPLCLSPHLPEELCGLPRSEIRPLCRDASLVLSACCVRTDHSSLLVVFVSNASDSAARRFALQMTSGDLEQRRIKEYPPFNGSSWSPGGSRPLSVSTEEYGRLWLASSNDIKQNLALLSQEPDPLRATLHRLRDRLQLNVVDIIASEGIVACQLLQGPPCLMHCRLNAGCLAVWLRSSLPELPDCLLYHCQRALAQH</sequence>
<feature type="region of interest" description="Disordered" evidence="7">
    <location>
        <begin position="726"/>
        <end position="802"/>
    </location>
</feature>
<dbReference type="GO" id="GO:0030124">
    <property type="term" value="C:AP-4 adaptor complex"/>
    <property type="evidence" value="ECO:0007669"/>
    <property type="project" value="UniProtKB-UniRule"/>
</dbReference>
<keyword evidence="4 6" id="KW-0653">Protein transport</keyword>
<dbReference type="GO" id="GO:0006886">
    <property type="term" value="P:intracellular protein transport"/>
    <property type="evidence" value="ECO:0007669"/>
    <property type="project" value="UniProtKB-UniRule"/>
</dbReference>
<dbReference type="Pfam" id="PF01602">
    <property type="entry name" value="Adaptin_N"/>
    <property type="match status" value="1"/>
</dbReference>
<dbReference type="AlphaFoldDB" id="A0A8C5B0E0"/>
<dbReference type="OMA" id="IAELAEX"/>
<evidence type="ECO:0000313" key="10">
    <source>
        <dbReference type="Proteomes" id="UP000694546"/>
    </source>
</evidence>
<comment type="subcellular location">
    <subcellularLocation>
        <location evidence="1">Endomembrane system</location>
        <topology evidence="1">Peripheral membrane protein</topology>
    </subcellularLocation>
</comment>
<evidence type="ECO:0000256" key="4">
    <source>
        <dbReference type="ARBA" id="ARBA00022927"/>
    </source>
</evidence>
<dbReference type="PIRSF" id="PIRSF037097">
    <property type="entry name" value="AP4_complex_epsilon"/>
    <property type="match status" value="1"/>
</dbReference>
<dbReference type="GO" id="GO:0012505">
    <property type="term" value="C:endomembrane system"/>
    <property type="evidence" value="ECO:0007669"/>
    <property type="project" value="UniProtKB-SubCell"/>
</dbReference>
<gene>
    <name evidence="9" type="primary">AP4E1</name>
</gene>
<feature type="compositionally biased region" description="Low complexity" evidence="7">
    <location>
        <begin position="738"/>
        <end position="764"/>
    </location>
</feature>
<evidence type="ECO:0000256" key="6">
    <source>
        <dbReference type="PIRNR" id="PIRNR037097"/>
    </source>
</evidence>
<keyword evidence="6" id="KW-0333">Golgi apparatus</keyword>
<feature type="region of interest" description="Disordered" evidence="7">
    <location>
        <begin position="666"/>
        <end position="691"/>
    </location>
</feature>
<dbReference type="InterPro" id="IPR028269">
    <property type="entry name" value="AP4E1_C"/>
</dbReference>